<name>N8YN08_ACIBZ</name>
<proteinExistence type="predicted"/>
<gene>
    <name evidence="1" type="ORF">F963_01345</name>
</gene>
<accession>N8YN08</accession>
<sequence length="67" mass="7951">MLNISTEKRKLKRTYLRKGDPSLVLISSFITHVKYLGWSDERIKKILSDARSQNYNYLYSTLKRAIE</sequence>
<dbReference type="Proteomes" id="UP000013270">
    <property type="component" value="Unassembled WGS sequence"/>
</dbReference>
<evidence type="ECO:0000313" key="1">
    <source>
        <dbReference type="EMBL" id="ENV22729.1"/>
    </source>
</evidence>
<dbReference type="HOGENOM" id="CLU_196492_0_0_6"/>
<comment type="caution">
    <text evidence="1">The sequence shown here is derived from an EMBL/GenBank/DDBJ whole genome shotgun (WGS) entry which is preliminary data.</text>
</comment>
<reference evidence="1 2" key="1">
    <citation type="submission" date="2013-02" db="EMBL/GenBank/DDBJ databases">
        <title>The Genome Sequence of Acinetobacter bereziniae NIPH 3.</title>
        <authorList>
            <consortium name="The Broad Institute Genome Sequencing Platform"/>
            <consortium name="The Broad Institute Genome Sequencing Center for Infectious Disease"/>
            <person name="Cerqueira G."/>
            <person name="Feldgarden M."/>
            <person name="Courvalin P."/>
            <person name="Perichon B."/>
            <person name="Grillot-Courvalin C."/>
            <person name="Clermont D."/>
            <person name="Rocha E."/>
            <person name="Yoon E.-J."/>
            <person name="Nemec A."/>
            <person name="Walker B."/>
            <person name="Young S.K."/>
            <person name="Zeng Q."/>
            <person name="Gargeya S."/>
            <person name="Fitzgerald M."/>
            <person name="Haas B."/>
            <person name="Abouelleil A."/>
            <person name="Alvarado L."/>
            <person name="Arachchi H.M."/>
            <person name="Berlin A.M."/>
            <person name="Chapman S.B."/>
            <person name="Dewar J."/>
            <person name="Goldberg J."/>
            <person name="Griggs A."/>
            <person name="Gujja S."/>
            <person name="Hansen M."/>
            <person name="Howarth C."/>
            <person name="Imamovic A."/>
            <person name="Larimer J."/>
            <person name="McCowan C."/>
            <person name="Murphy C."/>
            <person name="Neiman D."/>
            <person name="Pearson M."/>
            <person name="Priest M."/>
            <person name="Roberts A."/>
            <person name="Saif S."/>
            <person name="Shea T."/>
            <person name="Sisk P."/>
            <person name="Sykes S."/>
            <person name="Wortman J."/>
            <person name="Nusbaum C."/>
            <person name="Birren B."/>
        </authorList>
    </citation>
    <scope>NUCLEOTIDE SEQUENCE [LARGE SCALE GENOMIC DNA]</scope>
    <source>
        <strain evidence="1 2">NIPH 3</strain>
    </source>
</reference>
<protein>
    <submittedName>
        <fullName evidence="1">Uncharacterized protein</fullName>
    </submittedName>
</protein>
<evidence type="ECO:0000313" key="2">
    <source>
        <dbReference type="Proteomes" id="UP000013270"/>
    </source>
</evidence>
<organism evidence="1 2">
    <name type="scientific">Acinetobacter bereziniae NIPH 3</name>
    <dbReference type="NCBI Taxonomy" id="1217651"/>
    <lineage>
        <taxon>Bacteria</taxon>
        <taxon>Pseudomonadati</taxon>
        <taxon>Pseudomonadota</taxon>
        <taxon>Gammaproteobacteria</taxon>
        <taxon>Moraxellales</taxon>
        <taxon>Moraxellaceae</taxon>
        <taxon>Acinetobacter</taxon>
    </lineage>
</organism>
<dbReference type="AlphaFoldDB" id="N8YN08"/>
<dbReference type="RefSeq" id="WP_004829569.1">
    <property type="nucleotide sequence ID" value="NZ_KB849467.1"/>
</dbReference>
<dbReference type="EMBL" id="APPK01000025">
    <property type="protein sequence ID" value="ENV22729.1"/>
    <property type="molecule type" value="Genomic_DNA"/>
</dbReference>